<dbReference type="Pfam" id="PF13374">
    <property type="entry name" value="TPR_10"/>
    <property type="match status" value="2"/>
</dbReference>
<dbReference type="GO" id="GO:0043531">
    <property type="term" value="F:ADP binding"/>
    <property type="evidence" value="ECO:0007669"/>
    <property type="project" value="InterPro"/>
</dbReference>
<keyword evidence="1" id="KW-0802">TPR repeat</keyword>
<dbReference type="Gene3D" id="3.40.50.300">
    <property type="entry name" value="P-loop containing nucleotide triphosphate hydrolases"/>
    <property type="match status" value="1"/>
</dbReference>
<dbReference type="OrthoDB" id="626167at2759"/>
<dbReference type="InterPro" id="IPR053137">
    <property type="entry name" value="NLR-like"/>
</dbReference>
<accession>A0A4Z0YGM3</accession>
<dbReference type="SUPFAM" id="SSF53474">
    <property type="entry name" value="alpha/beta-Hydrolases"/>
    <property type="match status" value="1"/>
</dbReference>
<sequence length="1069" mass="121347">MLCTKETVKENGLNIWSLPEAGCSSEVDIIAVQGLGSHPFYTWVKKIPRASTSKVKERSRLWPFPRTRGDGSEEGGQDEVMWLRDLLPSELKNARIATYSYPSDWKNRDIKTTLRQCSEQFLNDLLHSRGHNKERQRPLILIGHSLGGLVIQQALVIAVHGKNYSDICESVTGIIFLGAPFRGSELAVYGEWFAKATGRNTELLGILKKDNSHIYDVSRDFWASYEKRDIVCYYENKDVEYGPWKQPVVDAQSASIQGKRPIYMNTGHSGLNKFDGADDENYMRLLPEIQRMVKDASSAMASMQSTTVSTGSTIQKRRYWVVPFGRNKQFVGRKSILEDLLARIPPSVEENNCQRTAIEGLGGVGKTQIALEAAFQVRDMHPDCSIFWVPALDVTSFENAYRKIGQELEVKGIDEDKADIKLLVREALNNESAGRWLMIIDNADDIELFFSNASLSEYLPSSYKGSILFTTRDHKATIDLSSTSVPIERLERDESHELLEKSLHEYQLQNTEATTKLLNFLEDLPLAIKQASAFMAKEGISTTEYLEFCQSSESDVINLLSEDFKDLHRYQQTPNPVVKTFSISFERISKCDPLAADYLRFISFLSEKDIPLSLLPPAAKLEARKAIGTLKGYGFITEQEERNTYDIHRLVRLSMLNWLTNTGGLQEWATKVFQQLANVFPWSNYANKSIWIGYLPHVQNLTKFLKNATNLATKETLLFKLGISLIHLGRYKEAEDMLRKALKLGGEMQGELDPIKLELVHDLGRVLYQQGRNEEAEKTLREALELRQATGEMSHRTVRNMRDLANTLANQERFKESEIMFGQALELIKEMLGTKRPDNNHLDTRTASVDNNTALVFYEEAEGLYQQAHQTDESLGIGVIFLMHDFAQMIRVQGRNEEAEQIHRQLLPLLRTSLGSDHPLAIHAMVELGRSLYQQGKSKSKEAVELLYQALDLRQKVLGEAHPHTLNTMYHLGIALYKQGDSKEAVKILRQTLDLEQKVLGEAHPHTLYTMYCLGAALYKQDGSKEAVNIFRQTLDLQQKVLGEAHPDTLHTREWVNFILGNENTDTND</sequence>
<evidence type="ECO:0000313" key="4">
    <source>
        <dbReference type="Proteomes" id="UP000297716"/>
    </source>
</evidence>
<dbReference type="InterPro" id="IPR011990">
    <property type="entry name" value="TPR-like_helical_dom_sf"/>
</dbReference>
<organism evidence="3 4">
    <name type="scientific">Xylaria hypoxylon</name>
    <dbReference type="NCBI Taxonomy" id="37992"/>
    <lineage>
        <taxon>Eukaryota</taxon>
        <taxon>Fungi</taxon>
        <taxon>Dikarya</taxon>
        <taxon>Ascomycota</taxon>
        <taxon>Pezizomycotina</taxon>
        <taxon>Sordariomycetes</taxon>
        <taxon>Xylariomycetidae</taxon>
        <taxon>Xylariales</taxon>
        <taxon>Xylariaceae</taxon>
        <taxon>Xylaria</taxon>
    </lineage>
</organism>
<dbReference type="Pfam" id="PF13424">
    <property type="entry name" value="TPR_12"/>
    <property type="match status" value="3"/>
</dbReference>
<dbReference type="PROSITE" id="PS50005">
    <property type="entry name" value="TPR"/>
    <property type="match status" value="3"/>
</dbReference>
<evidence type="ECO:0000256" key="1">
    <source>
        <dbReference type="PROSITE-ProRule" id="PRU00339"/>
    </source>
</evidence>
<name>A0A4Z0YGM3_9PEZI</name>
<dbReference type="Proteomes" id="UP000297716">
    <property type="component" value="Unassembled WGS sequence"/>
</dbReference>
<evidence type="ECO:0000259" key="2">
    <source>
        <dbReference type="Pfam" id="PF00931"/>
    </source>
</evidence>
<feature type="repeat" description="TPR" evidence="1">
    <location>
        <begin position="757"/>
        <end position="790"/>
    </location>
</feature>
<dbReference type="STRING" id="37992.A0A4Z0YGM3"/>
<dbReference type="PANTHER" id="PTHR46082:SF6">
    <property type="entry name" value="AAA+ ATPASE DOMAIN-CONTAINING PROTEIN-RELATED"/>
    <property type="match status" value="1"/>
</dbReference>
<dbReference type="InterPro" id="IPR002182">
    <property type="entry name" value="NB-ARC"/>
</dbReference>
<gene>
    <name evidence="3" type="ORF">E0Z10_g5315</name>
</gene>
<feature type="repeat" description="TPR" evidence="1">
    <location>
        <begin position="966"/>
        <end position="999"/>
    </location>
</feature>
<dbReference type="Gene3D" id="1.25.40.10">
    <property type="entry name" value="Tetratricopeptide repeat domain"/>
    <property type="match status" value="2"/>
</dbReference>
<dbReference type="SMART" id="SM00028">
    <property type="entry name" value="TPR"/>
    <property type="match status" value="6"/>
</dbReference>
<dbReference type="InterPro" id="IPR019734">
    <property type="entry name" value="TPR_rpt"/>
</dbReference>
<dbReference type="SUPFAM" id="SSF48452">
    <property type="entry name" value="TPR-like"/>
    <property type="match status" value="3"/>
</dbReference>
<feature type="repeat" description="TPR" evidence="1">
    <location>
        <begin position="715"/>
        <end position="748"/>
    </location>
</feature>
<dbReference type="EMBL" id="SKBN01000093">
    <property type="protein sequence ID" value="TGJ83479.1"/>
    <property type="molecule type" value="Genomic_DNA"/>
</dbReference>
<dbReference type="SUPFAM" id="SSF52540">
    <property type="entry name" value="P-loop containing nucleoside triphosphate hydrolases"/>
    <property type="match status" value="1"/>
</dbReference>
<evidence type="ECO:0000313" key="3">
    <source>
        <dbReference type="EMBL" id="TGJ83479.1"/>
    </source>
</evidence>
<proteinExistence type="predicted"/>
<dbReference type="InterPro" id="IPR027417">
    <property type="entry name" value="P-loop_NTPase"/>
</dbReference>
<reference evidence="3 4" key="1">
    <citation type="submission" date="2019-03" db="EMBL/GenBank/DDBJ databases">
        <title>Draft genome sequence of Xylaria hypoxylon DSM 108379, a ubiquitous saprotrophic-parasitic fungi on hardwood.</title>
        <authorList>
            <person name="Buettner E."/>
            <person name="Leonhardt S."/>
            <person name="Gebauer A.M."/>
            <person name="Liers C."/>
            <person name="Hofrichter M."/>
            <person name="Kellner H."/>
        </authorList>
    </citation>
    <scope>NUCLEOTIDE SEQUENCE [LARGE SCALE GENOMIC DNA]</scope>
    <source>
        <strain evidence="3 4">DSM 108379</strain>
    </source>
</reference>
<comment type="caution">
    <text evidence="3">The sequence shown here is derived from an EMBL/GenBank/DDBJ whole genome shotgun (WGS) entry which is preliminary data.</text>
</comment>
<dbReference type="Pfam" id="PF00931">
    <property type="entry name" value="NB-ARC"/>
    <property type="match status" value="1"/>
</dbReference>
<dbReference type="AlphaFoldDB" id="A0A4Z0YGM3"/>
<dbReference type="InterPro" id="IPR029058">
    <property type="entry name" value="AB_hydrolase_fold"/>
</dbReference>
<protein>
    <recommendedName>
        <fullName evidence="2">NB-ARC domain-containing protein</fullName>
    </recommendedName>
</protein>
<dbReference type="PANTHER" id="PTHR46082">
    <property type="entry name" value="ATP/GTP-BINDING PROTEIN-RELATED"/>
    <property type="match status" value="1"/>
</dbReference>
<feature type="domain" description="NB-ARC" evidence="2">
    <location>
        <begin position="349"/>
        <end position="503"/>
    </location>
</feature>
<keyword evidence="4" id="KW-1185">Reference proteome</keyword>
<dbReference type="Gene3D" id="3.40.50.1820">
    <property type="entry name" value="alpha/beta hydrolase"/>
    <property type="match status" value="1"/>
</dbReference>